<organism evidence="2 3">
    <name type="scientific">Zea mays</name>
    <name type="common">Maize</name>
    <dbReference type="NCBI Taxonomy" id="4577"/>
    <lineage>
        <taxon>Eukaryota</taxon>
        <taxon>Viridiplantae</taxon>
        <taxon>Streptophyta</taxon>
        <taxon>Embryophyta</taxon>
        <taxon>Tracheophyta</taxon>
        <taxon>Spermatophyta</taxon>
        <taxon>Magnoliopsida</taxon>
        <taxon>Liliopsida</taxon>
        <taxon>Poales</taxon>
        <taxon>Poaceae</taxon>
        <taxon>PACMAD clade</taxon>
        <taxon>Panicoideae</taxon>
        <taxon>Andropogonodae</taxon>
        <taxon>Andropogoneae</taxon>
        <taxon>Tripsacinae</taxon>
        <taxon>Zea</taxon>
    </lineage>
</organism>
<proteinExistence type="predicted"/>
<dbReference type="EnsemblPlants" id="Zm00001eb032570_T001">
    <property type="protein sequence ID" value="Zm00001eb032570_P001"/>
    <property type="gene ID" value="Zm00001eb032570"/>
</dbReference>
<dbReference type="EnsemblPlants" id="Zm00001eb032590_T001">
    <property type="protein sequence ID" value="Zm00001eb032590_P001"/>
    <property type="gene ID" value="Zm00001eb032590"/>
</dbReference>
<sequence length="116" mass="11870">MVNSASVMGGCPESVQESAPPQSPVWQLPLPPLKEHPVRPHTLPDWVPAGTSTVHVCPGSSCVPPPTGVAAGHTVEPQLLVMVNVAALALVATKAATRSKRAEEAAAPDAMDAIPS</sequence>
<reference evidence="3" key="1">
    <citation type="submission" date="2015-12" db="EMBL/GenBank/DDBJ databases">
        <title>Update maize B73 reference genome by single molecule sequencing technologies.</title>
        <authorList>
            <consortium name="Maize Genome Sequencing Project"/>
            <person name="Ware D."/>
        </authorList>
    </citation>
    <scope>NUCLEOTIDE SEQUENCE [LARGE SCALE GENOMIC DNA]</scope>
    <source>
        <strain evidence="3">cv. B73</strain>
    </source>
</reference>
<evidence type="ECO:0000313" key="2">
    <source>
        <dbReference type="EnsemblPlants" id="Zm00001eb032590_P001"/>
    </source>
</evidence>
<evidence type="ECO:0000256" key="1">
    <source>
        <dbReference type="SAM" id="MobiDB-lite"/>
    </source>
</evidence>
<dbReference type="Gramene" id="Zm00001eb032570_T001">
    <property type="protein sequence ID" value="Zm00001eb032570_P001"/>
    <property type="gene ID" value="Zm00001eb032570"/>
</dbReference>
<feature type="region of interest" description="Disordered" evidence="1">
    <location>
        <begin position="1"/>
        <end position="32"/>
    </location>
</feature>
<feature type="region of interest" description="Disordered" evidence="1">
    <location>
        <begin position="97"/>
        <end position="116"/>
    </location>
</feature>
<name>A0A804LS85_MAIZE</name>
<evidence type="ECO:0000313" key="3">
    <source>
        <dbReference type="Proteomes" id="UP000007305"/>
    </source>
</evidence>
<keyword evidence="3" id="KW-1185">Reference proteome</keyword>
<reference evidence="2" key="3">
    <citation type="submission" date="2021-05" db="UniProtKB">
        <authorList>
            <consortium name="EnsemblPlants"/>
        </authorList>
    </citation>
    <scope>IDENTIFICATION</scope>
    <source>
        <strain evidence="2">cv. B73</strain>
    </source>
</reference>
<accession>A0A804LS85</accession>
<dbReference type="Gramene" id="Zm00001eb032590_T001">
    <property type="protein sequence ID" value="Zm00001eb032590_P001"/>
    <property type="gene ID" value="Zm00001eb032590"/>
</dbReference>
<feature type="compositionally biased region" description="Low complexity" evidence="1">
    <location>
        <begin position="105"/>
        <end position="116"/>
    </location>
</feature>
<dbReference type="Proteomes" id="UP000007305">
    <property type="component" value="Chromosome 1"/>
</dbReference>
<reference evidence="2" key="2">
    <citation type="submission" date="2019-07" db="EMBL/GenBank/DDBJ databases">
        <authorList>
            <person name="Seetharam A."/>
            <person name="Woodhouse M."/>
            <person name="Cannon E."/>
        </authorList>
    </citation>
    <scope>NUCLEOTIDE SEQUENCE [LARGE SCALE GENOMIC DNA]</scope>
    <source>
        <strain evidence="2">cv. B73</strain>
    </source>
</reference>
<protein>
    <submittedName>
        <fullName evidence="2">Uncharacterized protein</fullName>
    </submittedName>
</protein>
<dbReference type="AlphaFoldDB" id="A0A804LS85"/>